<feature type="binding site" evidence="7">
    <location>
        <position position="650"/>
    </location>
    <ligand>
        <name>deamido-NAD(+)</name>
        <dbReference type="ChEBI" id="CHEBI:58437"/>
        <note>ligand shared between two neighboring subunits</note>
    </ligand>
</feature>
<dbReference type="InterPro" id="IPR003010">
    <property type="entry name" value="C-N_Hydrolase"/>
</dbReference>
<dbReference type="Gene3D" id="3.40.50.620">
    <property type="entry name" value="HUPs"/>
    <property type="match status" value="1"/>
</dbReference>
<sequence>MKKLHISSCSLNQTPMDWSGNLHNIQKAIKIAHQAGAELLITPELCISGYGCEDFFHSPHVSERALKSVSDLTQSIPNSMAVSVGLPVMINNRVYNGVALVTHEGIQGISLKRNLAANGLHYEQRWFTPWTRDKNATVVLKEGTPPVRVGNLVYSVNGVKVGFEICEDAWVADRTSERFFNQGVEVIANPSASHFSIGKSLTRKRLVEESSRVYSACYVYSNLSGCESGRAIYDAGVMIAVDGSLVAKGERFHMSDVEVVTADIDLSRSRIGQINSSQRYYEEHDFDTEAVVKVTLSKSLSSPKLHVPPLNQPWEDSEYLEHEEALRAIAIGLRDWLRKTHTGGYALSLSGGADSALVASAVYTSVILELWELVTKTEKDDECSLPDHLSQFLSEDQRSKFKQAGSSNKLEQFVRDTASAIMANMLTTAYQASANSGSVTRTAAQKVAESFGAKFLNLSVAEVVKNYESMISKATNLELNWNDHDIALQNIQARVRSPSIWFIANLENKLLLTTSNMSEGAVGYCTMDGDSSGVLAPISGVTKSRILKLLVWLEQKGFYCTGNHIMKLEALSYINNQRPTAELRPEEQSDEEDLMPYDVLDRMVFLTLEAGMSPRDIFDAMTEEFERVDNQTMATYIVKFFKLLFRNQWKRDRQAPGFHIELNSLDPKTYKRFPLLSSGYQEELAFIEDNCWMKDS</sequence>
<evidence type="ECO:0000256" key="4">
    <source>
        <dbReference type="ARBA" id="ARBA00022741"/>
    </source>
</evidence>
<feature type="binding site" evidence="7">
    <location>
        <position position="514"/>
    </location>
    <ligand>
        <name>ATP</name>
        <dbReference type="ChEBI" id="CHEBI:30616"/>
    </ligand>
</feature>
<protein>
    <recommendedName>
        <fullName evidence="7 8">Glutamine-dependent NAD(+) synthetase</fullName>
        <ecNumber evidence="7 8">6.3.5.1</ecNumber>
    </recommendedName>
    <alternativeName>
        <fullName evidence="7 8">NAD(+) synthase [glutamine-hydrolyzing]</fullName>
    </alternativeName>
</protein>
<dbReference type="HAMAP" id="MF_02090">
    <property type="entry name" value="NadE_glutamine_dep"/>
    <property type="match status" value="1"/>
</dbReference>
<keyword evidence="6 7" id="KW-0520">NAD</keyword>
<dbReference type="PANTHER" id="PTHR23090">
    <property type="entry name" value="NH 3 /GLUTAMINE-DEPENDENT NAD + SYNTHETASE"/>
    <property type="match status" value="1"/>
</dbReference>
<feature type="binding site" evidence="7">
    <location>
        <position position="199"/>
    </location>
    <ligand>
        <name>L-glutamine</name>
        <dbReference type="ChEBI" id="CHEBI:58359"/>
    </ligand>
</feature>
<evidence type="ECO:0000313" key="11">
    <source>
        <dbReference type="EMBL" id="ANQ15504.1"/>
    </source>
</evidence>
<dbReference type="AlphaFoldDB" id="A0AAN0Y7Y9"/>
<dbReference type="SUPFAM" id="SSF52402">
    <property type="entry name" value="Adenine nucleotide alpha hydrolases-like"/>
    <property type="match status" value="1"/>
</dbReference>
<dbReference type="Pfam" id="PF02540">
    <property type="entry name" value="NAD_synthase"/>
    <property type="match status" value="1"/>
</dbReference>
<dbReference type="GO" id="GO:0005524">
    <property type="term" value="F:ATP binding"/>
    <property type="evidence" value="ECO:0007669"/>
    <property type="project" value="UniProtKB-UniRule"/>
</dbReference>
<dbReference type="Proteomes" id="UP000092741">
    <property type="component" value="Chromosome 2"/>
</dbReference>
<dbReference type="Pfam" id="PF00795">
    <property type="entry name" value="CN_hydrolase"/>
    <property type="match status" value="1"/>
</dbReference>
<organism evidence="11 12">
    <name type="scientific">Vibrio natriegens NBRC 15636 = ATCC 14048 = DSM 759</name>
    <dbReference type="NCBI Taxonomy" id="1219067"/>
    <lineage>
        <taxon>Bacteria</taxon>
        <taxon>Pseudomonadati</taxon>
        <taxon>Pseudomonadota</taxon>
        <taxon>Gammaproteobacteria</taxon>
        <taxon>Vibrionales</taxon>
        <taxon>Vibrionaceae</taxon>
        <taxon>Vibrio</taxon>
    </lineage>
</organism>
<evidence type="ECO:0000259" key="10">
    <source>
        <dbReference type="PROSITE" id="PS50263"/>
    </source>
</evidence>
<dbReference type="InterPro" id="IPR022310">
    <property type="entry name" value="NAD/GMP_synthase"/>
</dbReference>
<feature type="binding site" evidence="7">
    <location>
        <position position="519"/>
    </location>
    <ligand>
        <name>deamido-NAD(+)</name>
        <dbReference type="ChEBI" id="CHEBI:58437"/>
        <note>ligand shared between two neighboring subunits</note>
    </ligand>
</feature>
<dbReference type="Gene3D" id="3.60.110.10">
    <property type="entry name" value="Carbon-nitrogen hydrolase"/>
    <property type="match status" value="1"/>
</dbReference>
<dbReference type="GeneID" id="70914890"/>
<dbReference type="InterPro" id="IPR036526">
    <property type="entry name" value="C-N_Hydrolase_sf"/>
</dbReference>
<dbReference type="EMBL" id="CP016346">
    <property type="protein sequence ID" value="ANQ15504.1"/>
    <property type="molecule type" value="Genomic_DNA"/>
</dbReference>
<comment type="similarity">
    <text evidence="9">Belongs to the NAD synthetase family.</text>
</comment>
<evidence type="ECO:0000256" key="5">
    <source>
        <dbReference type="ARBA" id="ARBA00022840"/>
    </source>
</evidence>
<comment type="catalytic activity">
    <reaction evidence="7 8">
        <text>deamido-NAD(+) + L-glutamine + ATP + H2O = L-glutamate + AMP + diphosphate + NAD(+) + H(+)</text>
        <dbReference type="Rhea" id="RHEA:24384"/>
        <dbReference type="ChEBI" id="CHEBI:15377"/>
        <dbReference type="ChEBI" id="CHEBI:15378"/>
        <dbReference type="ChEBI" id="CHEBI:29985"/>
        <dbReference type="ChEBI" id="CHEBI:30616"/>
        <dbReference type="ChEBI" id="CHEBI:33019"/>
        <dbReference type="ChEBI" id="CHEBI:57540"/>
        <dbReference type="ChEBI" id="CHEBI:58359"/>
        <dbReference type="ChEBI" id="CHEBI:58437"/>
        <dbReference type="ChEBI" id="CHEBI:456215"/>
        <dbReference type="EC" id="6.3.5.1"/>
    </reaction>
</comment>
<dbReference type="PIRSF" id="PIRSF006630">
    <property type="entry name" value="NADS_GAT"/>
    <property type="match status" value="1"/>
</dbReference>
<comment type="function">
    <text evidence="7">Catalyzes the ATP-dependent amidation of deamido-NAD to form NAD. Uses L-glutamine as a nitrogen source.</text>
</comment>
<accession>A0AAN0Y7Y9</accession>
<feature type="binding site" evidence="7">
    <location>
        <position position="490"/>
    </location>
    <ligand>
        <name>deamido-NAD(+)</name>
        <dbReference type="ChEBI" id="CHEBI:58437"/>
        <note>ligand shared between two neighboring subunits</note>
    </ligand>
</feature>
<gene>
    <name evidence="7" type="primary">nadE</name>
    <name evidence="11" type="ORF">BA890_22665</name>
</gene>
<dbReference type="InterPro" id="IPR014729">
    <property type="entry name" value="Rossmann-like_a/b/a_fold"/>
</dbReference>
<reference evidence="11 12" key="1">
    <citation type="submission" date="2016-07" db="EMBL/GenBank/DDBJ databases">
        <title>Developing Vibrio natriegens as a novel, fast-growing host for biotechnology.</title>
        <authorList>
            <person name="Weinstock M.T."/>
            <person name="Hesek E.D."/>
            <person name="Wilson C.M."/>
            <person name="Gibson D.G."/>
        </authorList>
    </citation>
    <scope>NUCLEOTIDE SEQUENCE [LARGE SCALE GENOMIC DNA]</scope>
    <source>
        <strain evidence="11 12">ATCC 14048</strain>
    </source>
</reference>
<feature type="active site" description="Nucleophile; for glutaminase activity" evidence="7">
    <location>
        <position position="166"/>
    </location>
</feature>
<evidence type="ECO:0000256" key="1">
    <source>
        <dbReference type="ARBA" id="ARBA00005188"/>
    </source>
</evidence>
<dbReference type="GO" id="GO:0003952">
    <property type="term" value="F:NAD+ synthase (glutamine-hydrolyzing) activity"/>
    <property type="evidence" value="ECO:0007669"/>
    <property type="project" value="UniProtKB-UniRule"/>
</dbReference>
<evidence type="ECO:0000256" key="7">
    <source>
        <dbReference type="HAMAP-Rule" id="MF_02090"/>
    </source>
</evidence>
<evidence type="ECO:0000256" key="8">
    <source>
        <dbReference type="PIRNR" id="PIRNR006630"/>
    </source>
</evidence>
<comment type="caution">
    <text evidence="7">Lacks conserved residue(s) required for the propagation of feature annotation.</text>
</comment>
<dbReference type="InterPro" id="IPR014445">
    <property type="entry name" value="Gln-dep_NAD_synthase"/>
</dbReference>
<feature type="active site" description="Proton acceptor; for glutaminase activity" evidence="7">
    <location>
        <position position="44"/>
    </location>
</feature>
<dbReference type="KEGG" id="vna:PN96_18815"/>
<dbReference type="PROSITE" id="PS50263">
    <property type="entry name" value="CN_HYDROLASE"/>
    <property type="match status" value="1"/>
</dbReference>
<dbReference type="CDD" id="cd00553">
    <property type="entry name" value="NAD_synthase"/>
    <property type="match status" value="1"/>
</dbReference>
<dbReference type="GO" id="GO:0004359">
    <property type="term" value="F:glutaminase activity"/>
    <property type="evidence" value="ECO:0007669"/>
    <property type="project" value="InterPro"/>
</dbReference>
<dbReference type="GO" id="GO:0008795">
    <property type="term" value="F:NAD+ synthase activity"/>
    <property type="evidence" value="ECO:0007669"/>
    <property type="project" value="UniProtKB-UniRule"/>
</dbReference>
<dbReference type="InterPro" id="IPR003694">
    <property type="entry name" value="NAD_synthase"/>
</dbReference>
<comment type="similarity">
    <text evidence="2 7 8">In the C-terminal section; belongs to the NAD synthetase family.</text>
</comment>
<evidence type="ECO:0000313" key="12">
    <source>
        <dbReference type="Proteomes" id="UP000092741"/>
    </source>
</evidence>
<keyword evidence="4 7" id="KW-0547">Nucleotide-binding</keyword>
<dbReference type="NCBIfam" id="TIGR00552">
    <property type="entry name" value="nadE"/>
    <property type="match status" value="1"/>
</dbReference>
<evidence type="ECO:0000256" key="2">
    <source>
        <dbReference type="ARBA" id="ARBA00007145"/>
    </source>
</evidence>
<keyword evidence="5 7" id="KW-0067">ATP-binding</keyword>
<proteinExistence type="inferred from homology"/>
<dbReference type="CDD" id="cd07570">
    <property type="entry name" value="GAT_Gln-NAD-synth"/>
    <property type="match status" value="1"/>
</dbReference>
<evidence type="ECO:0000256" key="3">
    <source>
        <dbReference type="ARBA" id="ARBA00022598"/>
    </source>
</evidence>
<dbReference type="GO" id="GO:0005737">
    <property type="term" value="C:cytoplasm"/>
    <property type="evidence" value="ECO:0007669"/>
    <property type="project" value="InterPro"/>
</dbReference>
<feature type="domain" description="CN hydrolase" evidence="10">
    <location>
        <begin position="4"/>
        <end position="266"/>
    </location>
</feature>
<evidence type="ECO:0000256" key="6">
    <source>
        <dbReference type="ARBA" id="ARBA00023027"/>
    </source>
</evidence>
<dbReference type="SUPFAM" id="SSF56317">
    <property type="entry name" value="Carbon-nitrogen hydrolase"/>
    <property type="match status" value="1"/>
</dbReference>
<dbReference type="PANTHER" id="PTHR23090:SF9">
    <property type="entry name" value="GLUTAMINE-DEPENDENT NAD(+) SYNTHETASE"/>
    <property type="match status" value="1"/>
</dbReference>
<feature type="binding site" evidence="7">
    <location>
        <position position="193"/>
    </location>
    <ligand>
        <name>L-glutamine</name>
        <dbReference type="ChEBI" id="CHEBI:58359"/>
    </ligand>
</feature>
<dbReference type="RefSeq" id="WP_020333748.1">
    <property type="nucleotide sequence ID" value="NZ_ATFJ01000012.1"/>
</dbReference>
<dbReference type="GO" id="GO:0009435">
    <property type="term" value="P:NAD+ biosynthetic process"/>
    <property type="evidence" value="ECO:0007669"/>
    <property type="project" value="UniProtKB-UniRule"/>
</dbReference>
<evidence type="ECO:0000256" key="9">
    <source>
        <dbReference type="RuleBase" id="RU003811"/>
    </source>
</evidence>
<dbReference type="EC" id="6.3.5.1" evidence="7 8"/>
<feature type="active site" description="For glutaminase activity" evidence="7">
    <location>
        <position position="112"/>
    </location>
</feature>
<keyword evidence="12" id="KW-1185">Reference proteome</keyword>
<name>A0AAN0Y7Y9_VIBNA</name>
<keyword evidence="3 7" id="KW-0436">Ligase</keyword>
<comment type="pathway">
    <text evidence="1 7 8">Cofactor biosynthesis; NAD(+) biosynthesis; NAD(+) from deamido-NAD(+) (L-Gln route): step 1/1.</text>
</comment>